<dbReference type="SUPFAM" id="SSF48452">
    <property type="entry name" value="TPR-like"/>
    <property type="match status" value="3"/>
</dbReference>
<dbReference type="AlphaFoldDB" id="A0AAI9X2V9"/>
<dbReference type="InterPro" id="IPR045269">
    <property type="entry name" value="Atg1-like"/>
</dbReference>
<proteinExistence type="predicted"/>
<comment type="catalytic activity">
    <reaction evidence="13">
        <text>L-seryl-[protein] + ATP = O-phospho-L-seryl-[protein] + ADP + H(+)</text>
        <dbReference type="Rhea" id="RHEA:17989"/>
        <dbReference type="Rhea" id="RHEA-COMP:9863"/>
        <dbReference type="Rhea" id="RHEA-COMP:11604"/>
        <dbReference type="ChEBI" id="CHEBI:15378"/>
        <dbReference type="ChEBI" id="CHEBI:29999"/>
        <dbReference type="ChEBI" id="CHEBI:30616"/>
        <dbReference type="ChEBI" id="CHEBI:83421"/>
        <dbReference type="ChEBI" id="CHEBI:456216"/>
        <dbReference type="EC" id="2.7.11.1"/>
    </reaction>
</comment>
<sequence length="715" mass="80526">MTRTELVNDMKLDAEVHPDGTSHPTFQPDYAQGTTGRWRPKVEIWKRGRILGAGTFGTVWIEKCVPSEGPARVRAVKVIKKSSDPSEQIYCDQELEAMAKFSRPRVGLFVECLGWFEDQQFIFIAMEHMELGDLQHYLRNPLPENEARQICAQLLRGIQCLHDNQFVHRDLKPGNVLVVNEGPNWHVKIGDFGVSKRYEKAALQSKVGTPLYLAPELLGLYPPGTSLQKLRLYTHRVDIWSLGVMVFYVLCHDYPFPSDNSLSLYVRTSNFPPYRKLRSVTQEGQRFLECLLAADATVRLSAKEALQDGWLKQPSFDPVSGISRIGLSKTVGSNPIGTSREASRGWDDGEVSSAIVDDQTSWAARRPQRKSTGLQQSKSERQTPISGLSDDLNRAHNRGLSLLSQKKHAKAQKMLQKAFELREHALGAHHEDTLASLHSLGDALSYRDKDVETEFVYRNAWEGRKRALGEAHEDTLASLDGLGDALTCQNKYAEAESVYRNAWEGRKRALGEAHEDTLASLDGLGDALTCQNKYAEAEELYRQAWKACKEAFGAKDETTLGLLHDLARALDSHGKYTQAEILFRQAWEGRNKTLGVNDSSTLESLDHLSINLASQQRWSKAETLQCQVYKGYREMFGASSPETLRSLHALGIIFNTQRKYAEAEVVFRKAWKRRSETLGANHEDTLESLGYLRDVSRSSSPLSTRKPNRLSPFFT</sequence>
<keyword evidence="10" id="KW-0072">Autophagy</keyword>
<evidence type="ECO:0000313" key="17">
    <source>
        <dbReference type="Proteomes" id="UP001227192"/>
    </source>
</evidence>
<dbReference type="GO" id="GO:0004674">
    <property type="term" value="F:protein serine/threonine kinase activity"/>
    <property type="evidence" value="ECO:0007669"/>
    <property type="project" value="UniProtKB-KW"/>
</dbReference>
<organism evidence="16 17">
    <name type="scientific">Penicillium thymicola</name>
    <dbReference type="NCBI Taxonomy" id="293382"/>
    <lineage>
        <taxon>Eukaryota</taxon>
        <taxon>Fungi</taxon>
        <taxon>Dikarya</taxon>
        <taxon>Ascomycota</taxon>
        <taxon>Pezizomycotina</taxon>
        <taxon>Eurotiomycetes</taxon>
        <taxon>Eurotiomycetidae</taxon>
        <taxon>Eurotiales</taxon>
        <taxon>Aspergillaceae</taxon>
        <taxon>Penicillium</taxon>
    </lineage>
</organism>
<dbReference type="GO" id="GO:0010506">
    <property type="term" value="P:regulation of autophagy"/>
    <property type="evidence" value="ECO:0007669"/>
    <property type="project" value="InterPro"/>
</dbReference>
<dbReference type="GO" id="GO:0005776">
    <property type="term" value="C:autophagosome"/>
    <property type="evidence" value="ECO:0007669"/>
    <property type="project" value="TreeGrafter"/>
</dbReference>
<feature type="domain" description="Protein kinase" evidence="15">
    <location>
        <begin position="45"/>
        <end position="311"/>
    </location>
</feature>
<evidence type="ECO:0000313" key="16">
    <source>
        <dbReference type="EMBL" id="KAJ9481498.1"/>
    </source>
</evidence>
<comment type="subcellular location">
    <subcellularLocation>
        <location evidence="1">Preautophagosomal structure membrane</location>
        <topology evidence="1">Peripheral membrane protein</topology>
    </subcellularLocation>
</comment>
<evidence type="ECO:0000256" key="10">
    <source>
        <dbReference type="ARBA" id="ARBA00023006"/>
    </source>
</evidence>
<evidence type="ECO:0000256" key="7">
    <source>
        <dbReference type="ARBA" id="ARBA00022741"/>
    </source>
</evidence>
<feature type="compositionally biased region" description="Polar residues" evidence="14">
    <location>
        <begin position="370"/>
        <end position="386"/>
    </location>
</feature>
<protein>
    <recommendedName>
        <fullName evidence="3">Serine/threonine-protein kinase ATG1</fullName>
        <ecNumber evidence="2">2.7.11.1</ecNumber>
    </recommendedName>
    <alternativeName>
        <fullName evidence="11">Autophagy-related protein 1</fullName>
    </alternativeName>
    <alternativeName>
        <fullName evidence="4">Serine/threonine-protein kinase atg1</fullName>
    </alternativeName>
</protein>
<dbReference type="Pfam" id="PF00069">
    <property type="entry name" value="Pkinase"/>
    <property type="match status" value="1"/>
</dbReference>
<comment type="caution">
    <text evidence="16">The sequence shown here is derived from an EMBL/GenBank/DDBJ whole genome shotgun (WGS) entry which is preliminary data.</text>
</comment>
<evidence type="ECO:0000256" key="1">
    <source>
        <dbReference type="ARBA" id="ARBA00004623"/>
    </source>
</evidence>
<evidence type="ECO:0000256" key="4">
    <source>
        <dbReference type="ARBA" id="ARBA00019599"/>
    </source>
</evidence>
<dbReference type="EMBL" id="LACB01000763">
    <property type="protein sequence ID" value="KAJ9481498.1"/>
    <property type="molecule type" value="Genomic_DNA"/>
</dbReference>
<evidence type="ECO:0000256" key="6">
    <source>
        <dbReference type="ARBA" id="ARBA00022679"/>
    </source>
</evidence>
<dbReference type="GO" id="GO:0005524">
    <property type="term" value="F:ATP binding"/>
    <property type="evidence" value="ECO:0007669"/>
    <property type="project" value="UniProtKB-KW"/>
</dbReference>
<keyword evidence="6" id="KW-0808">Transferase</keyword>
<keyword evidence="5" id="KW-0723">Serine/threonine-protein kinase</keyword>
<dbReference type="Proteomes" id="UP001227192">
    <property type="component" value="Unassembled WGS sequence"/>
</dbReference>
<evidence type="ECO:0000256" key="8">
    <source>
        <dbReference type="ARBA" id="ARBA00022777"/>
    </source>
</evidence>
<reference evidence="16" key="2">
    <citation type="journal article" date="2016" name="Fungal Biol.">
        <title>Ochratoxin A production by Penicillium thymicola.</title>
        <authorList>
            <person name="Nguyen H.D.T."/>
            <person name="McMullin D.R."/>
            <person name="Ponomareva E."/>
            <person name="Riley R."/>
            <person name="Pomraning K.R."/>
            <person name="Baker S.E."/>
            <person name="Seifert K.A."/>
        </authorList>
    </citation>
    <scope>NUCLEOTIDE SEQUENCE</scope>
    <source>
        <strain evidence="16">DAOM 180753</strain>
    </source>
</reference>
<dbReference type="Pfam" id="PF13424">
    <property type="entry name" value="TPR_12"/>
    <property type="match status" value="2"/>
</dbReference>
<keyword evidence="8" id="KW-0418">Kinase</keyword>
<dbReference type="EC" id="2.7.11.1" evidence="2"/>
<dbReference type="InterPro" id="IPR008271">
    <property type="entry name" value="Ser/Thr_kinase_AS"/>
</dbReference>
<keyword evidence="9" id="KW-0067">ATP-binding</keyword>
<evidence type="ECO:0000256" key="13">
    <source>
        <dbReference type="ARBA" id="ARBA00048679"/>
    </source>
</evidence>
<dbReference type="InterPro" id="IPR011990">
    <property type="entry name" value="TPR-like_helical_dom_sf"/>
</dbReference>
<name>A0AAI9X2V9_PENTH</name>
<dbReference type="GO" id="GO:0034045">
    <property type="term" value="C:phagophore assembly site membrane"/>
    <property type="evidence" value="ECO:0007669"/>
    <property type="project" value="UniProtKB-SubCell"/>
</dbReference>
<evidence type="ECO:0000259" key="15">
    <source>
        <dbReference type="PROSITE" id="PS50011"/>
    </source>
</evidence>
<dbReference type="SUPFAM" id="SSF56112">
    <property type="entry name" value="Protein kinase-like (PK-like)"/>
    <property type="match status" value="1"/>
</dbReference>
<feature type="region of interest" description="Disordered" evidence="14">
    <location>
        <begin position="15"/>
        <end position="34"/>
    </location>
</feature>
<dbReference type="Pfam" id="PF13374">
    <property type="entry name" value="TPR_10"/>
    <property type="match status" value="3"/>
</dbReference>
<dbReference type="PANTHER" id="PTHR24348:SF22">
    <property type="entry name" value="NON-SPECIFIC SERINE_THREONINE PROTEIN KINASE"/>
    <property type="match status" value="1"/>
</dbReference>
<feature type="region of interest" description="Disordered" evidence="14">
    <location>
        <begin position="357"/>
        <end position="392"/>
    </location>
</feature>
<dbReference type="PROSITE" id="PS00108">
    <property type="entry name" value="PROTEIN_KINASE_ST"/>
    <property type="match status" value="1"/>
</dbReference>
<keyword evidence="17" id="KW-1185">Reference proteome</keyword>
<gene>
    <name evidence="16" type="ORF">VN97_g11978</name>
</gene>
<dbReference type="Gene3D" id="1.25.40.10">
    <property type="entry name" value="Tetratricopeptide repeat domain"/>
    <property type="match status" value="2"/>
</dbReference>
<evidence type="ECO:0000256" key="11">
    <source>
        <dbReference type="ARBA" id="ARBA00030237"/>
    </source>
</evidence>
<dbReference type="SMART" id="SM00220">
    <property type="entry name" value="S_TKc"/>
    <property type="match status" value="1"/>
</dbReference>
<dbReference type="InterPro" id="IPR000719">
    <property type="entry name" value="Prot_kinase_dom"/>
</dbReference>
<dbReference type="Gene3D" id="1.10.510.10">
    <property type="entry name" value="Transferase(Phosphotransferase) domain 1"/>
    <property type="match status" value="1"/>
</dbReference>
<comment type="catalytic activity">
    <reaction evidence="12">
        <text>L-threonyl-[protein] + ATP = O-phospho-L-threonyl-[protein] + ADP + H(+)</text>
        <dbReference type="Rhea" id="RHEA:46608"/>
        <dbReference type="Rhea" id="RHEA-COMP:11060"/>
        <dbReference type="Rhea" id="RHEA-COMP:11605"/>
        <dbReference type="ChEBI" id="CHEBI:15378"/>
        <dbReference type="ChEBI" id="CHEBI:30013"/>
        <dbReference type="ChEBI" id="CHEBI:30616"/>
        <dbReference type="ChEBI" id="CHEBI:61977"/>
        <dbReference type="ChEBI" id="CHEBI:456216"/>
        <dbReference type="EC" id="2.7.11.1"/>
    </reaction>
</comment>
<dbReference type="PANTHER" id="PTHR24348">
    <property type="entry name" value="SERINE/THREONINE-PROTEIN KINASE UNC-51-RELATED"/>
    <property type="match status" value="1"/>
</dbReference>
<evidence type="ECO:0000256" key="12">
    <source>
        <dbReference type="ARBA" id="ARBA00047899"/>
    </source>
</evidence>
<dbReference type="InterPro" id="IPR011009">
    <property type="entry name" value="Kinase-like_dom_sf"/>
</dbReference>
<accession>A0AAI9X2V9</accession>
<evidence type="ECO:0000256" key="3">
    <source>
        <dbReference type="ARBA" id="ARBA00018572"/>
    </source>
</evidence>
<keyword evidence="7" id="KW-0547">Nucleotide-binding</keyword>
<dbReference type="GO" id="GO:0005829">
    <property type="term" value="C:cytosol"/>
    <property type="evidence" value="ECO:0007669"/>
    <property type="project" value="TreeGrafter"/>
</dbReference>
<reference evidence="16" key="1">
    <citation type="submission" date="2015-06" db="EMBL/GenBank/DDBJ databases">
        <authorList>
            <person name="Nguyen H."/>
        </authorList>
    </citation>
    <scope>NUCLEOTIDE SEQUENCE</scope>
    <source>
        <strain evidence="16">DAOM 180753</strain>
    </source>
</reference>
<evidence type="ECO:0000256" key="2">
    <source>
        <dbReference type="ARBA" id="ARBA00012513"/>
    </source>
</evidence>
<dbReference type="GO" id="GO:0000045">
    <property type="term" value="P:autophagosome assembly"/>
    <property type="evidence" value="ECO:0007669"/>
    <property type="project" value="TreeGrafter"/>
</dbReference>
<evidence type="ECO:0000256" key="9">
    <source>
        <dbReference type="ARBA" id="ARBA00022840"/>
    </source>
</evidence>
<evidence type="ECO:0000256" key="5">
    <source>
        <dbReference type="ARBA" id="ARBA00022527"/>
    </source>
</evidence>
<dbReference type="PROSITE" id="PS50011">
    <property type="entry name" value="PROTEIN_KINASE_DOM"/>
    <property type="match status" value="1"/>
</dbReference>
<evidence type="ECO:0000256" key="14">
    <source>
        <dbReference type="SAM" id="MobiDB-lite"/>
    </source>
</evidence>